<keyword evidence="2 7" id="KW-1003">Cell membrane</keyword>
<dbReference type="Gene3D" id="3.40.50.300">
    <property type="entry name" value="P-loop containing nucleotide triphosphate hydrolases"/>
    <property type="match status" value="1"/>
</dbReference>
<keyword evidence="4 7" id="KW-0067">ATP-binding</keyword>
<dbReference type="InterPro" id="IPR003593">
    <property type="entry name" value="AAA+_ATPase"/>
</dbReference>
<keyword evidence="5 7" id="KW-1278">Translocase</keyword>
<dbReference type="InterPro" id="IPR003439">
    <property type="entry name" value="ABC_transporter-like_ATP-bd"/>
</dbReference>
<comment type="subunit">
    <text evidence="7">The complex is composed of two ATP-binding proteins (PotA), two transmembrane proteins (PotB and PotC) and a solute-binding protein (PotD).</text>
</comment>
<dbReference type="Pfam" id="PF08402">
    <property type="entry name" value="TOBE_2"/>
    <property type="match status" value="1"/>
</dbReference>
<dbReference type="SMART" id="SM00382">
    <property type="entry name" value="AAA"/>
    <property type="match status" value="1"/>
</dbReference>
<evidence type="ECO:0000256" key="2">
    <source>
        <dbReference type="ARBA" id="ARBA00022475"/>
    </source>
</evidence>
<evidence type="ECO:0000256" key="4">
    <source>
        <dbReference type="ARBA" id="ARBA00022840"/>
    </source>
</evidence>
<dbReference type="InterPro" id="IPR017871">
    <property type="entry name" value="ABC_transporter-like_CS"/>
</dbReference>
<gene>
    <name evidence="7" type="primary">potA</name>
    <name evidence="9" type="ORF">CSA56_10275</name>
</gene>
<dbReference type="PANTHER" id="PTHR42781">
    <property type="entry name" value="SPERMIDINE/PUTRESCINE IMPORT ATP-BINDING PROTEIN POTA"/>
    <property type="match status" value="1"/>
</dbReference>
<comment type="catalytic activity">
    <reaction evidence="7">
        <text>ATP + H2O + polyamine-[polyamine-binding protein]Side 1 = ADP + phosphate + polyamineSide 2 + [polyamine-binding protein]Side 1.</text>
        <dbReference type="EC" id="7.6.2.11"/>
    </reaction>
</comment>
<evidence type="ECO:0000313" key="9">
    <source>
        <dbReference type="EMBL" id="PIE33705.1"/>
    </source>
</evidence>
<proteinExistence type="inferred from homology"/>
<dbReference type="Gene3D" id="2.40.50.100">
    <property type="match status" value="1"/>
</dbReference>
<reference evidence="9 10" key="1">
    <citation type="submission" date="2017-10" db="EMBL/GenBank/DDBJ databases">
        <title>Novel microbial diversity and functional potential in the marine mammal oral microbiome.</title>
        <authorList>
            <person name="Dudek N.K."/>
            <person name="Sun C.L."/>
            <person name="Burstein D."/>
            <person name="Kantor R.S."/>
            <person name="Aliaga Goltsman D.S."/>
            <person name="Bik E.M."/>
            <person name="Thomas B.C."/>
            <person name="Banfield J.F."/>
            <person name="Relman D.A."/>
        </authorList>
    </citation>
    <scope>NUCLEOTIDE SEQUENCE [LARGE SCALE GENOMIC DNA]</scope>
    <source>
        <strain evidence="9">DOLJORAL78_47_16</strain>
    </source>
</reference>
<dbReference type="InterPro" id="IPR013611">
    <property type="entry name" value="Transp-assoc_OB_typ2"/>
</dbReference>
<dbReference type="InterPro" id="IPR008995">
    <property type="entry name" value="Mo/tungstate-bd_C_term_dom"/>
</dbReference>
<keyword evidence="3 7" id="KW-0547">Nucleotide-binding</keyword>
<evidence type="ECO:0000313" key="10">
    <source>
        <dbReference type="Proteomes" id="UP000230821"/>
    </source>
</evidence>
<evidence type="ECO:0000256" key="3">
    <source>
        <dbReference type="ARBA" id="ARBA00022741"/>
    </source>
</evidence>
<comment type="function">
    <text evidence="7">Part of the ABC transporter complex PotABCD involved in spermidine/putrescine import. Responsible for energy coupling to the transport system.</text>
</comment>
<dbReference type="PROSITE" id="PS50893">
    <property type="entry name" value="ABC_TRANSPORTER_2"/>
    <property type="match status" value="1"/>
</dbReference>
<dbReference type="NCBIfam" id="TIGR01187">
    <property type="entry name" value="potA"/>
    <property type="match status" value="1"/>
</dbReference>
<keyword evidence="6 7" id="KW-0472">Membrane</keyword>
<dbReference type="GO" id="GO:0043190">
    <property type="term" value="C:ATP-binding cassette (ABC) transporter complex"/>
    <property type="evidence" value="ECO:0007669"/>
    <property type="project" value="InterPro"/>
</dbReference>
<organism evidence="9 10">
    <name type="scientific">candidate division KSB3 bacterium</name>
    <dbReference type="NCBI Taxonomy" id="2044937"/>
    <lineage>
        <taxon>Bacteria</taxon>
        <taxon>candidate division KSB3</taxon>
    </lineage>
</organism>
<dbReference type="GO" id="GO:0016887">
    <property type="term" value="F:ATP hydrolysis activity"/>
    <property type="evidence" value="ECO:0007669"/>
    <property type="project" value="InterPro"/>
</dbReference>
<dbReference type="GO" id="GO:0015417">
    <property type="term" value="F:ABC-type polyamine transporter activity"/>
    <property type="evidence" value="ECO:0007669"/>
    <property type="project" value="UniProtKB-EC"/>
</dbReference>
<dbReference type="AlphaFoldDB" id="A0A2G6KDK5"/>
<sequence length="363" mass="40379">MASIRLEGINKTFPGVKALVDINQEIASGEFFTLLGPSGCGKTTLLRTIAGFYQQDSGHIYIADRQIDAIPAHQRDTGMVFQNYAVFPHMTVFENVAFGLKSRKIKAAEIKQRVARVLELARLSGYEKRTPDQLSGGQQQRVGLARAMVIEPQVLLMDEPLSNLDAKLRIEMREEIRDIQKELGITTVYVTHDQEEALVISDRIAVMNSGLIQQIGTSWEIYKEPANTFVASFVGNMNFLEGKVVASNNDWTELAVGRHRVKASPLKSPVQAVRIAVRPEDLSLSSEQDTEEGFSNIPGTIHKSTYTGSLIQYTVDCGADLHVMVERYKPEHEALILPNGTPVFVKFPVNALLLFHQDTGERL</sequence>
<feature type="domain" description="ABC transporter" evidence="8">
    <location>
        <begin position="4"/>
        <end position="234"/>
    </location>
</feature>
<comment type="similarity">
    <text evidence="7">Belongs to the ABC transporter superfamily. Spermidine/putrescine importer (TC 3.A.1.11.1) family.</text>
</comment>
<dbReference type="EC" id="7.6.2.11" evidence="7"/>
<dbReference type="Pfam" id="PF00005">
    <property type="entry name" value="ABC_tran"/>
    <property type="match status" value="1"/>
</dbReference>
<dbReference type="InterPro" id="IPR005893">
    <property type="entry name" value="PotA-like"/>
</dbReference>
<dbReference type="GO" id="GO:0005524">
    <property type="term" value="F:ATP binding"/>
    <property type="evidence" value="ECO:0007669"/>
    <property type="project" value="UniProtKB-KW"/>
</dbReference>
<dbReference type="SUPFAM" id="SSF52540">
    <property type="entry name" value="P-loop containing nucleoside triphosphate hydrolases"/>
    <property type="match status" value="1"/>
</dbReference>
<protein>
    <recommendedName>
        <fullName evidence="7">Spermidine/putrescine import ATP-binding protein PotA</fullName>
        <ecNumber evidence="7">7.6.2.11</ecNumber>
    </recommendedName>
</protein>
<evidence type="ECO:0000256" key="7">
    <source>
        <dbReference type="RuleBase" id="RU364083"/>
    </source>
</evidence>
<accession>A0A2G6KDK5</accession>
<dbReference type="PROSITE" id="PS00211">
    <property type="entry name" value="ABC_TRANSPORTER_1"/>
    <property type="match status" value="1"/>
</dbReference>
<dbReference type="Proteomes" id="UP000230821">
    <property type="component" value="Unassembled WGS sequence"/>
</dbReference>
<name>A0A2G6KDK5_9BACT</name>
<keyword evidence="1 7" id="KW-0813">Transport</keyword>
<evidence type="ECO:0000259" key="8">
    <source>
        <dbReference type="PROSITE" id="PS50893"/>
    </source>
</evidence>
<dbReference type="FunFam" id="3.40.50.300:FF:000042">
    <property type="entry name" value="Maltose/maltodextrin ABC transporter, ATP-binding protein"/>
    <property type="match status" value="1"/>
</dbReference>
<comment type="caution">
    <text evidence="9">The sequence shown here is derived from an EMBL/GenBank/DDBJ whole genome shotgun (WGS) entry which is preliminary data.</text>
</comment>
<dbReference type="InterPro" id="IPR027417">
    <property type="entry name" value="P-loop_NTPase"/>
</dbReference>
<evidence type="ECO:0000256" key="6">
    <source>
        <dbReference type="ARBA" id="ARBA00023136"/>
    </source>
</evidence>
<dbReference type="EMBL" id="PDSK01000095">
    <property type="protein sequence ID" value="PIE33705.1"/>
    <property type="molecule type" value="Genomic_DNA"/>
</dbReference>
<dbReference type="InterPro" id="IPR050093">
    <property type="entry name" value="ABC_SmlMolc_Importer"/>
</dbReference>
<evidence type="ECO:0000256" key="1">
    <source>
        <dbReference type="ARBA" id="ARBA00022448"/>
    </source>
</evidence>
<dbReference type="SUPFAM" id="SSF50331">
    <property type="entry name" value="MOP-like"/>
    <property type="match status" value="1"/>
</dbReference>
<dbReference type="PANTHER" id="PTHR42781:SF4">
    <property type="entry name" value="SPERMIDINE_PUTRESCINE IMPORT ATP-BINDING PROTEIN POTA"/>
    <property type="match status" value="1"/>
</dbReference>
<evidence type="ECO:0000256" key="5">
    <source>
        <dbReference type="ARBA" id="ARBA00022967"/>
    </source>
</evidence>